<evidence type="ECO:0000256" key="6">
    <source>
        <dbReference type="ARBA" id="ARBA00023136"/>
    </source>
</evidence>
<feature type="domain" description="Peptidase S54 rhomboid" evidence="8">
    <location>
        <begin position="69"/>
        <end position="216"/>
    </location>
</feature>
<keyword evidence="6 7" id="KW-0472">Membrane</keyword>
<dbReference type="InterPro" id="IPR022764">
    <property type="entry name" value="Peptidase_S54_rhomboid_dom"/>
</dbReference>
<evidence type="ECO:0000256" key="4">
    <source>
        <dbReference type="ARBA" id="ARBA00022692"/>
    </source>
</evidence>
<keyword evidence="2" id="KW-1003">Cell membrane</keyword>
<comment type="subcellular location">
    <subcellularLocation>
        <location evidence="1">Membrane</location>
        <topology evidence="1">Multi-pass membrane protein</topology>
    </subcellularLocation>
</comment>
<keyword evidence="5 7" id="KW-1133">Transmembrane helix</keyword>
<evidence type="ECO:0000313" key="9">
    <source>
        <dbReference type="EMBL" id="VUZ86090.1"/>
    </source>
</evidence>
<evidence type="ECO:0000256" key="1">
    <source>
        <dbReference type="ARBA" id="ARBA00004141"/>
    </source>
</evidence>
<feature type="transmembrane region" description="Helical" evidence="7">
    <location>
        <begin position="12"/>
        <end position="29"/>
    </location>
</feature>
<sequence>MIPLRDNIPSRRTPILTVGLIAVNVLVYLNQMMLPPQDVVEFIRVYGLIPLEISSGDLLIPHTVPLYATLLTSMFVHGGLFHLGGNMLYLWIFGDNVEDRMGRFKFLIFYLLSGLGAAAAQIWADPASKIPMVGASGAISGVLGAYMFLFPHARVLTLIPLGLFSRVVEIPALVVLGFWIIVQVLNGVMTLGVQTGGVAWLAHVGGFVAGLVMVIPFAGRRRQLHRGDQLS</sequence>
<dbReference type="Pfam" id="PF01694">
    <property type="entry name" value="Rhomboid"/>
    <property type="match status" value="1"/>
</dbReference>
<gene>
    <name evidence="9" type="ORF">MELA_02485</name>
</gene>
<keyword evidence="4 7" id="KW-0812">Transmembrane</keyword>
<dbReference type="Gene3D" id="1.20.1540.10">
    <property type="entry name" value="Rhomboid-like"/>
    <property type="match status" value="1"/>
</dbReference>
<feature type="transmembrane region" description="Helical" evidence="7">
    <location>
        <begin position="130"/>
        <end position="151"/>
    </location>
</feature>
<reference evidence="9 10" key="1">
    <citation type="submission" date="2019-07" db="EMBL/GenBank/DDBJ databases">
        <authorList>
            <person name="Cremers G."/>
        </authorList>
    </citation>
    <scope>NUCLEOTIDE SEQUENCE [LARGE SCALE GENOMIC DNA]</scope>
</reference>
<dbReference type="InterPro" id="IPR035952">
    <property type="entry name" value="Rhomboid-like_sf"/>
</dbReference>
<protein>
    <submittedName>
        <fullName evidence="9">Peptidase, S54 (Rhomboid) family</fullName>
    </submittedName>
</protein>
<proteinExistence type="predicted"/>
<feature type="transmembrane region" description="Helical" evidence="7">
    <location>
        <begin position="66"/>
        <end position="92"/>
    </location>
</feature>
<dbReference type="AlphaFoldDB" id="A0A564ZL81"/>
<keyword evidence="3" id="KW-0997">Cell inner membrane</keyword>
<dbReference type="GO" id="GO:0004252">
    <property type="term" value="F:serine-type endopeptidase activity"/>
    <property type="evidence" value="ECO:0007669"/>
    <property type="project" value="InterPro"/>
</dbReference>
<evidence type="ECO:0000256" key="3">
    <source>
        <dbReference type="ARBA" id="ARBA00022519"/>
    </source>
</evidence>
<dbReference type="FunFam" id="1.20.1540.10:FF:000027">
    <property type="entry name" value="Rhomboid family intramembrane serine protease"/>
    <property type="match status" value="1"/>
</dbReference>
<evidence type="ECO:0000256" key="5">
    <source>
        <dbReference type="ARBA" id="ARBA00022989"/>
    </source>
</evidence>
<evidence type="ECO:0000259" key="8">
    <source>
        <dbReference type="Pfam" id="PF01694"/>
    </source>
</evidence>
<dbReference type="PANTHER" id="PTHR43066:SF26">
    <property type="entry name" value="RHOMBOID PROTEASE GLPG"/>
    <property type="match status" value="1"/>
</dbReference>
<dbReference type="PANTHER" id="PTHR43066">
    <property type="entry name" value="RHOMBOID-RELATED PROTEIN"/>
    <property type="match status" value="1"/>
</dbReference>
<organism evidence="9 10">
    <name type="scientific">Candidatus Methylomirabilis lanthanidiphila</name>
    <dbReference type="NCBI Taxonomy" id="2211376"/>
    <lineage>
        <taxon>Bacteria</taxon>
        <taxon>Candidatus Methylomirabilota</taxon>
        <taxon>Candidatus Methylomirabilia</taxon>
        <taxon>Candidatus Methylomirabilales</taxon>
        <taxon>Candidatus Methylomirabilaceae</taxon>
        <taxon>Candidatus Methylomirabilis</taxon>
    </lineage>
</organism>
<accession>A0A564ZL81</accession>
<evidence type="ECO:0000256" key="7">
    <source>
        <dbReference type="SAM" id="Phobius"/>
    </source>
</evidence>
<dbReference type="SUPFAM" id="SSF144091">
    <property type="entry name" value="Rhomboid-like"/>
    <property type="match status" value="1"/>
</dbReference>
<evidence type="ECO:0000256" key="2">
    <source>
        <dbReference type="ARBA" id="ARBA00022475"/>
    </source>
</evidence>
<feature type="transmembrane region" description="Helical" evidence="7">
    <location>
        <begin position="197"/>
        <end position="218"/>
    </location>
</feature>
<dbReference type="GO" id="GO:0016020">
    <property type="term" value="C:membrane"/>
    <property type="evidence" value="ECO:0007669"/>
    <property type="project" value="UniProtKB-SubCell"/>
</dbReference>
<dbReference type="Proteomes" id="UP000334340">
    <property type="component" value="Unassembled WGS sequence"/>
</dbReference>
<feature type="transmembrane region" description="Helical" evidence="7">
    <location>
        <begin position="104"/>
        <end position="124"/>
    </location>
</feature>
<dbReference type="EMBL" id="CABIKM010000043">
    <property type="protein sequence ID" value="VUZ86090.1"/>
    <property type="molecule type" value="Genomic_DNA"/>
</dbReference>
<name>A0A564ZL81_9BACT</name>
<evidence type="ECO:0000313" key="10">
    <source>
        <dbReference type="Proteomes" id="UP000334340"/>
    </source>
</evidence>
<keyword evidence="10" id="KW-1185">Reference proteome</keyword>
<feature type="transmembrane region" description="Helical" evidence="7">
    <location>
        <begin position="163"/>
        <end position="185"/>
    </location>
</feature>